<keyword evidence="2" id="KW-1185">Reference proteome</keyword>
<dbReference type="SUPFAM" id="SSF57184">
    <property type="entry name" value="Growth factor receptor domain"/>
    <property type="match status" value="1"/>
</dbReference>
<comment type="caution">
    <text evidence="1">The sequence shown here is derived from an EMBL/GenBank/DDBJ whole genome shotgun (WGS) entry which is preliminary data.</text>
</comment>
<evidence type="ECO:0000313" key="1">
    <source>
        <dbReference type="EMBL" id="CAG9324166.1"/>
    </source>
</evidence>
<dbReference type="InterPro" id="IPR009030">
    <property type="entry name" value="Growth_fac_rcpt_cys_sf"/>
</dbReference>
<name>A0AAU9JQZ8_9CILI</name>
<dbReference type="Proteomes" id="UP001162131">
    <property type="component" value="Unassembled WGS sequence"/>
</dbReference>
<protein>
    <submittedName>
        <fullName evidence="1">Uncharacterized protein</fullName>
    </submittedName>
</protein>
<reference evidence="1" key="1">
    <citation type="submission" date="2021-09" db="EMBL/GenBank/DDBJ databases">
        <authorList>
            <consortium name="AG Swart"/>
            <person name="Singh M."/>
            <person name="Singh A."/>
            <person name="Seah K."/>
            <person name="Emmerich C."/>
        </authorList>
    </citation>
    <scope>NUCLEOTIDE SEQUENCE</scope>
    <source>
        <strain evidence="1">ATCC30299</strain>
    </source>
</reference>
<dbReference type="Gene3D" id="2.10.220.10">
    <property type="entry name" value="Hormone Receptor, Insulin-like Growth Factor Receptor 1, Chain A, domain 2"/>
    <property type="match status" value="1"/>
</dbReference>
<evidence type="ECO:0000313" key="2">
    <source>
        <dbReference type="Proteomes" id="UP001162131"/>
    </source>
</evidence>
<proteinExistence type="predicted"/>
<gene>
    <name evidence="1" type="ORF">BSTOLATCC_MIC35187</name>
</gene>
<sequence>MHNYLYYLYSTTCNACTNQCANCTSASVCTSCVANASFNSATSSCQFNSGYTPVNGACSQCPSSCAACSSLTNCLTCNSNAEVSSNGLCSCKSGFSLDSSNNCIAICNNICTSLSTSNGQNCTACITNAELSELLALAHRMLDMIQP</sequence>
<dbReference type="EMBL" id="CAJZBQ010000035">
    <property type="protein sequence ID" value="CAG9324166.1"/>
    <property type="molecule type" value="Genomic_DNA"/>
</dbReference>
<accession>A0AAU9JQZ8</accession>
<dbReference type="AlphaFoldDB" id="A0AAU9JQZ8"/>
<organism evidence="1 2">
    <name type="scientific">Blepharisma stoltei</name>
    <dbReference type="NCBI Taxonomy" id="1481888"/>
    <lineage>
        <taxon>Eukaryota</taxon>
        <taxon>Sar</taxon>
        <taxon>Alveolata</taxon>
        <taxon>Ciliophora</taxon>
        <taxon>Postciliodesmatophora</taxon>
        <taxon>Heterotrichea</taxon>
        <taxon>Heterotrichida</taxon>
        <taxon>Blepharismidae</taxon>
        <taxon>Blepharisma</taxon>
    </lineage>
</organism>